<accession>A0A2I0WNA7</accession>
<dbReference type="Proteomes" id="UP000233837">
    <property type="component" value="Unassembled WGS sequence"/>
</dbReference>
<name>A0A2I0WNA7_9ASPA</name>
<keyword evidence="4" id="KW-1185">Reference proteome</keyword>
<proteinExistence type="predicted"/>
<dbReference type="Gene3D" id="1.20.1280.50">
    <property type="match status" value="1"/>
</dbReference>
<evidence type="ECO:0000313" key="3">
    <source>
        <dbReference type="EMBL" id="PKU77144.1"/>
    </source>
</evidence>
<feature type="domain" description="KIB1-4 beta-propeller" evidence="2">
    <location>
        <begin position="92"/>
        <end position="376"/>
    </location>
</feature>
<evidence type="ECO:0000259" key="1">
    <source>
        <dbReference type="Pfam" id="PF00646"/>
    </source>
</evidence>
<dbReference type="AlphaFoldDB" id="A0A2I0WNA7"/>
<dbReference type="OrthoDB" id="1937564at2759"/>
<dbReference type="SUPFAM" id="SSF81383">
    <property type="entry name" value="F-box domain"/>
    <property type="match status" value="1"/>
</dbReference>
<evidence type="ECO:0000259" key="2">
    <source>
        <dbReference type="Pfam" id="PF03478"/>
    </source>
</evidence>
<dbReference type="EMBL" id="KZ502533">
    <property type="protein sequence ID" value="PKU77144.1"/>
    <property type="molecule type" value="Genomic_DNA"/>
</dbReference>
<feature type="domain" description="F-box" evidence="1">
    <location>
        <begin position="3"/>
        <end position="40"/>
    </location>
</feature>
<dbReference type="InterPro" id="IPR036047">
    <property type="entry name" value="F-box-like_dom_sf"/>
</dbReference>
<sequence length="405" mass="46779">MTWSDLPVDLLHCISSYLHIVDFLCFSGVCTSWNSAFSNNALLGIHCRPSPWLLLPSDVGEASDTLTFHDLTIQEDEEDGVNIHYRFSSLTDYIFGRRCIGSKDGWLVTLDKVDMQPRIFNPLTKAEISLPSLFTIPEDKEHRIKLDESSEFFYNEIHPNYATDVEIFRDVYFRKIVMSSNDQFGTVVVIYGYIKLLALLRPNDKAWVLGPSDQNDKWVNFEDVYYHEEEHRFYAITHFSAVLAFDLSGQNVEFICPPKYDEDAAYSEIMNYIAFLFGNLIKIERQVDYVKLNKIKGDESITVKTIRISIFKLLPDAVAWIPIKDLGDFSLFIGCNQTFSLHHTVAPGIRRNCVYFTDHVENMSPDEVTRDAGYFDLHNESFHYFLDSDSQPNWPPSIWLMPSFS</sequence>
<reference evidence="3 4" key="1">
    <citation type="journal article" date="2016" name="Sci. Rep.">
        <title>The Dendrobium catenatum Lindl. genome sequence provides insights into polysaccharide synthase, floral development and adaptive evolution.</title>
        <authorList>
            <person name="Zhang G.Q."/>
            <person name="Xu Q."/>
            <person name="Bian C."/>
            <person name="Tsai W.C."/>
            <person name="Yeh C.M."/>
            <person name="Liu K.W."/>
            <person name="Yoshida K."/>
            <person name="Zhang L.S."/>
            <person name="Chang S.B."/>
            <person name="Chen F."/>
            <person name="Shi Y."/>
            <person name="Su Y.Y."/>
            <person name="Zhang Y.Q."/>
            <person name="Chen L.J."/>
            <person name="Yin Y."/>
            <person name="Lin M."/>
            <person name="Huang H."/>
            <person name="Deng H."/>
            <person name="Wang Z.W."/>
            <person name="Zhu S.L."/>
            <person name="Zhao X."/>
            <person name="Deng C."/>
            <person name="Niu S.C."/>
            <person name="Huang J."/>
            <person name="Wang M."/>
            <person name="Liu G.H."/>
            <person name="Yang H.J."/>
            <person name="Xiao X.J."/>
            <person name="Hsiao Y.Y."/>
            <person name="Wu W.L."/>
            <person name="Chen Y.Y."/>
            <person name="Mitsuda N."/>
            <person name="Ohme-Takagi M."/>
            <person name="Luo Y.B."/>
            <person name="Van de Peer Y."/>
            <person name="Liu Z.J."/>
        </authorList>
    </citation>
    <scope>NUCLEOTIDE SEQUENCE [LARGE SCALE GENOMIC DNA]</scope>
    <source>
        <tissue evidence="3">The whole plant</tissue>
    </source>
</reference>
<dbReference type="InterPro" id="IPR005174">
    <property type="entry name" value="KIB1-4_b-propeller"/>
</dbReference>
<dbReference type="InterPro" id="IPR001810">
    <property type="entry name" value="F-box_dom"/>
</dbReference>
<dbReference type="Pfam" id="PF00646">
    <property type="entry name" value="F-box"/>
    <property type="match status" value="1"/>
</dbReference>
<gene>
    <name evidence="3" type="primary">SKIP23</name>
    <name evidence="3" type="ORF">MA16_Dca025278</name>
</gene>
<evidence type="ECO:0000313" key="4">
    <source>
        <dbReference type="Proteomes" id="UP000233837"/>
    </source>
</evidence>
<protein>
    <submittedName>
        <fullName evidence="3">F-box protein SKIP23</fullName>
    </submittedName>
</protein>
<dbReference type="Pfam" id="PF03478">
    <property type="entry name" value="Beta-prop_KIB1-4"/>
    <property type="match status" value="1"/>
</dbReference>
<dbReference type="PANTHER" id="PTHR44586:SF25">
    <property type="entry name" value="(WILD MALAYSIAN BANANA) HYPOTHETICAL PROTEIN"/>
    <property type="match status" value="1"/>
</dbReference>
<organism evidence="3 4">
    <name type="scientific">Dendrobium catenatum</name>
    <dbReference type="NCBI Taxonomy" id="906689"/>
    <lineage>
        <taxon>Eukaryota</taxon>
        <taxon>Viridiplantae</taxon>
        <taxon>Streptophyta</taxon>
        <taxon>Embryophyta</taxon>
        <taxon>Tracheophyta</taxon>
        <taxon>Spermatophyta</taxon>
        <taxon>Magnoliopsida</taxon>
        <taxon>Liliopsida</taxon>
        <taxon>Asparagales</taxon>
        <taxon>Orchidaceae</taxon>
        <taxon>Epidendroideae</taxon>
        <taxon>Malaxideae</taxon>
        <taxon>Dendrobiinae</taxon>
        <taxon>Dendrobium</taxon>
    </lineage>
</organism>
<dbReference type="CDD" id="cd09917">
    <property type="entry name" value="F-box_SF"/>
    <property type="match status" value="1"/>
</dbReference>
<reference evidence="3 4" key="2">
    <citation type="journal article" date="2017" name="Nature">
        <title>The Apostasia genome and the evolution of orchids.</title>
        <authorList>
            <person name="Zhang G.Q."/>
            <person name="Liu K.W."/>
            <person name="Li Z."/>
            <person name="Lohaus R."/>
            <person name="Hsiao Y.Y."/>
            <person name="Niu S.C."/>
            <person name="Wang J.Y."/>
            <person name="Lin Y.C."/>
            <person name="Xu Q."/>
            <person name="Chen L.J."/>
            <person name="Yoshida K."/>
            <person name="Fujiwara S."/>
            <person name="Wang Z.W."/>
            <person name="Zhang Y.Q."/>
            <person name="Mitsuda N."/>
            <person name="Wang M."/>
            <person name="Liu G.H."/>
            <person name="Pecoraro L."/>
            <person name="Huang H.X."/>
            <person name="Xiao X.J."/>
            <person name="Lin M."/>
            <person name="Wu X.Y."/>
            <person name="Wu W.L."/>
            <person name="Chen Y.Y."/>
            <person name="Chang S.B."/>
            <person name="Sakamoto S."/>
            <person name="Ohme-Takagi M."/>
            <person name="Yagi M."/>
            <person name="Zeng S.J."/>
            <person name="Shen C.Y."/>
            <person name="Yeh C.M."/>
            <person name="Luo Y.B."/>
            <person name="Tsai W.C."/>
            <person name="Van de Peer Y."/>
            <person name="Liu Z.J."/>
        </authorList>
    </citation>
    <scope>NUCLEOTIDE SEQUENCE [LARGE SCALE GENOMIC DNA]</scope>
    <source>
        <tissue evidence="3">The whole plant</tissue>
    </source>
</reference>
<dbReference type="PANTHER" id="PTHR44586">
    <property type="entry name" value="F-BOX DOMAIN CONTAINING PROTEIN, EXPRESSED"/>
    <property type="match status" value="1"/>
</dbReference>